<organism evidence="3 4">
    <name type="scientific">Agathobaculum hominis</name>
    <dbReference type="NCBI Taxonomy" id="2763014"/>
    <lineage>
        <taxon>Bacteria</taxon>
        <taxon>Bacillati</taxon>
        <taxon>Bacillota</taxon>
        <taxon>Clostridia</taxon>
        <taxon>Eubacteriales</taxon>
        <taxon>Butyricicoccaceae</taxon>
        <taxon>Agathobaculum</taxon>
    </lineage>
</organism>
<dbReference type="InterPro" id="IPR025377">
    <property type="entry name" value="DUF4367"/>
</dbReference>
<accession>A0ABR7GQ63</accession>
<evidence type="ECO:0000313" key="4">
    <source>
        <dbReference type="Proteomes" id="UP000641741"/>
    </source>
</evidence>
<keyword evidence="4" id="KW-1185">Reference proteome</keyword>
<keyword evidence="1" id="KW-0812">Transmembrane</keyword>
<keyword evidence="1" id="KW-1133">Transmembrane helix</keyword>
<evidence type="ECO:0000313" key="3">
    <source>
        <dbReference type="EMBL" id="MBC5696463.1"/>
    </source>
</evidence>
<reference evidence="3 4" key="1">
    <citation type="submission" date="2020-08" db="EMBL/GenBank/DDBJ databases">
        <title>Genome public.</title>
        <authorList>
            <person name="Liu C."/>
            <person name="Sun Q."/>
        </authorList>
    </citation>
    <scope>NUCLEOTIDE SEQUENCE [LARGE SCALE GENOMIC DNA]</scope>
    <source>
        <strain evidence="3 4">M2</strain>
    </source>
</reference>
<protein>
    <submittedName>
        <fullName evidence="3">DUF4367 domain-containing protein</fullName>
    </submittedName>
</protein>
<feature type="domain" description="DUF4367" evidence="2">
    <location>
        <begin position="233"/>
        <end position="343"/>
    </location>
</feature>
<dbReference type="Pfam" id="PF14285">
    <property type="entry name" value="DUF4367"/>
    <property type="match status" value="1"/>
</dbReference>
<evidence type="ECO:0000259" key="2">
    <source>
        <dbReference type="Pfam" id="PF14285"/>
    </source>
</evidence>
<sequence length="345" mass="39124">MDKEKIKGRAENELDDMEIFRLLDDVIEHGDEALPQLEDYLTSADNGAGSSEIDVEASLKKFKTEHAEFFVKPRRPHHWAYRVCVAASAVFVANTVCAFALGHSLFDYAAKWGAETFGFYRDDFPTSKDGKIIYYPDGSWDDRTNMPDYDHETYTALPENNTSSLENSPEMLEPIDKGEALPEYANLPDTTSSDIGLKKGTSAWDGSHTIEWFDVENVSLKETLTALQINHPIAPSWLPDGYKQTRIQVTNDHMIGAYDVRADYAKDVDDSKMFIQISKITDITGDTIEKDDRAVIEYTKEKTTWYIMHNLQRLNAAALMDDYQVLISAPISVDEMKKIIDSIYE</sequence>
<comment type="caution">
    <text evidence="3">The sequence shown here is derived from an EMBL/GenBank/DDBJ whole genome shotgun (WGS) entry which is preliminary data.</text>
</comment>
<feature type="transmembrane region" description="Helical" evidence="1">
    <location>
        <begin position="79"/>
        <end position="101"/>
    </location>
</feature>
<dbReference type="EMBL" id="JACOPK010000010">
    <property type="protein sequence ID" value="MBC5696463.1"/>
    <property type="molecule type" value="Genomic_DNA"/>
</dbReference>
<proteinExistence type="predicted"/>
<dbReference type="RefSeq" id="WP_186970555.1">
    <property type="nucleotide sequence ID" value="NZ_JACOPK010000010.1"/>
</dbReference>
<dbReference type="Proteomes" id="UP000641741">
    <property type="component" value="Unassembled WGS sequence"/>
</dbReference>
<gene>
    <name evidence="3" type="ORF">H8S02_10995</name>
</gene>
<keyword evidence="1" id="KW-0472">Membrane</keyword>
<evidence type="ECO:0000256" key="1">
    <source>
        <dbReference type="SAM" id="Phobius"/>
    </source>
</evidence>
<name>A0ABR7GQ63_9FIRM</name>